<dbReference type="PROSITE" id="PS51257">
    <property type="entry name" value="PROKAR_LIPOPROTEIN"/>
    <property type="match status" value="1"/>
</dbReference>
<accession>A0A1H6L6G8</accession>
<dbReference type="EMBL" id="FNWV01000016">
    <property type="protein sequence ID" value="SEH84083.1"/>
    <property type="molecule type" value="Genomic_DNA"/>
</dbReference>
<organism evidence="1 2">
    <name type="scientific">Ruminococcus flavefaciens</name>
    <dbReference type="NCBI Taxonomy" id="1265"/>
    <lineage>
        <taxon>Bacteria</taxon>
        <taxon>Bacillati</taxon>
        <taxon>Bacillota</taxon>
        <taxon>Clostridia</taxon>
        <taxon>Eubacteriales</taxon>
        <taxon>Oscillospiraceae</taxon>
        <taxon>Ruminococcus</taxon>
    </lineage>
</organism>
<dbReference type="RefSeq" id="WP_175460952.1">
    <property type="nucleotide sequence ID" value="NZ_FNWV01000016.1"/>
</dbReference>
<proteinExistence type="predicted"/>
<sequence length="48" mass="5599">MKGIVILLVICAVVACCFTHRRVIRALIKHEPMPPAPKWHFWCQNKRS</sequence>
<evidence type="ECO:0000313" key="2">
    <source>
        <dbReference type="Proteomes" id="UP000183190"/>
    </source>
</evidence>
<dbReference type="Proteomes" id="UP000183190">
    <property type="component" value="Unassembled WGS sequence"/>
</dbReference>
<reference evidence="1 2" key="1">
    <citation type="submission" date="2016-10" db="EMBL/GenBank/DDBJ databases">
        <authorList>
            <person name="de Groot N.N."/>
        </authorList>
    </citation>
    <scope>NUCLEOTIDE SEQUENCE [LARGE SCALE GENOMIC DNA]</scope>
    <source>
        <strain evidence="1 2">YAD2003</strain>
    </source>
</reference>
<name>A0A1H6L6G8_RUMFL</name>
<gene>
    <name evidence="1" type="ORF">SAMN02910265_02987</name>
</gene>
<dbReference type="AlphaFoldDB" id="A0A1H6L6G8"/>
<protein>
    <submittedName>
        <fullName evidence="1">Uncharacterized protein</fullName>
    </submittedName>
</protein>
<evidence type="ECO:0000313" key="1">
    <source>
        <dbReference type="EMBL" id="SEH84083.1"/>
    </source>
</evidence>